<protein>
    <submittedName>
        <fullName evidence="1">Uncharacterized protein</fullName>
    </submittedName>
</protein>
<gene>
    <name evidence="1" type="ORF">ASTO00021_LOCUS3056</name>
</gene>
<accession>A0A7S3LJ18</accession>
<name>A0A7S3LJ18_9STRA</name>
<organism evidence="1">
    <name type="scientific">Aplanochytrium stocchinoi</name>
    <dbReference type="NCBI Taxonomy" id="215587"/>
    <lineage>
        <taxon>Eukaryota</taxon>
        <taxon>Sar</taxon>
        <taxon>Stramenopiles</taxon>
        <taxon>Bigyra</taxon>
        <taxon>Labyrinthulomycetes</taxon>
        <taxon>Thraustochytrida</taxon>
        <taxon>Thraustochytriidae</taxon>
        <taxon>Aplanochytrium</taxon>
    </lineage>
</organism>
<sequence length="103" mass="12092">MTIVVFVISFGYMRKSIQLRLVLPDLKANFCIDFFTTKPVVMEENYLADHRFLSENEYRLRSKAATAQHMSDLVRSRDFQKWAIQNAHRITVSSYSECVKPKN</sequence>
<dbReference type="EMBL" id="HBIN01004346">
    <property type="protein sequence ID" value="CAE0432738.1"/>
    <property type="molecule type" value="Transcribed_RNA"/>
</dbReference>
<evidence type="ECO:0000313" key="1">
    <source>
        <dbReference type="EMBL" id="CAE0432738.1"/>
    </source>
</evidence>
<dbReference type="AlphaFoldDB" id="A0A7S3LJ18"/>
<reference evidence="1" key="1">
    <citation type="submission" date="2021-01" db="EMBL/GenBank/DDBJ databases">
        <authorList>
            <person name="Corre E."/>
            <person name="Pelletier E."/>
            <person name="Niang G."/>
            <person name="Scheremetjew M."/>
            <person name="Finn R."/>
            <person name="Kale V."/>
            <person name="Holt S."/>
            <person name="Cochrane G."/>
            <person name="Meng A."/>
            <person name="Brown T."/>
            <person name="Cohen L."/>
        </authorList>
    </citation>
    <scope>NUCLEOTIDE SEQUENCE</scope>
    <source>
        <strain evidence="1">GSBS06</strain>
    </source>
</reference>
<proteinExistence type="predicted"/>